<dbReference type="AlphaFoldDB" id="W4HLZ1"/>
<comment type="caution">
    <text evidence="1">The sequence shown here is derived from an EMBL/GenBank/DDBJ whole genome shotgun (WGS) entry which is preliminary data.</text>
</comment>
<proteinExistence type="predicted"/>
<dbReference type="Proteomes" id="UP000019063">
    <property type="component" value="Unassembled WGS sequence"/>
</dbReference>
<sequence length="217" mass="24368">MAIVLTDRRIAYMAVPKAGCSSVKTTLARIDPAVDAARLTDVTAVHGVYPTARFRPHRWAALSDHFRFTVVRDPVRRLLSVYTDRVLQKGDLRHSRKMQRGVFPDLPVEPDPDTFFCRLGDYMAASSSIKHHAISAWLFTGRDLTAYDRVYRTDEMDVLARDLSRRTGMALSMPRRNASAARLSLSDLSQTARRAIEAHTAADYEILGPVLRQRAAA</sequence>
<dbReference type="InterPro" id="IPR005331">
    <property type="entry name" value="Sulfotransferase"/>
</dbReference>
<evidence type="ECO:0000313" key="1">
    <source>
        <dbReference type="EMBL" id="ETW13131.1"/>
    </source>
</evidence>
<reference evidence="1 2" key="1">
    <citation type="journal article" date="2014" name="Antonie Van Leeuwenhoek">
        <title>Roseivivax atlanticus sp. nov., isolated from surface seawater of the Atlantic Ocean.</title>
        <authorList>
            <person name="Li G."/>
            <person name="Lai Q."/>
            <person name="Liu X."/>
            <person name="Sun F."/>
            <person name="Shao Z."/>
        </authorList>
    </citation>
    <scope>NUCLEOTIDE SEQUENCE [LARGE SCALE GENOMIC DNA]</scope>
    <source>
        <strain evidence="1 2">22II-s10s</strain>
    </source>
</reference>
<dbReference type="GO" id="GO:0016020">
    <property type="term" value="C:membrane"/>
    <property type="evidence" value="ECO:0007669"/>
    <property type="project" value="InterPro"/>
</dbReference>
<dbReference type="Pfam" id="PF03567">
    <property type="entry name" value="Sulfotransfer_2"/>
    <property type="match status" value="1"/>
</dbReference>
<organism evidence="1 2">
    <name type="scientific">Roseivivax marinus</name>
    <dbReference type="NCBI Taxonomy" id="1379903"/>
    <lineage>
        <taxon>Bacteria</taxon>
        <taxon>Pseudomonadati</taxon>
        <taxon>Pseudomonadota</taxon>
        <taxon>Alphaproteobacteria</taxon>
        <taxon>Rhodobacterales</taxon>
        <taxon>Roseobacteraceae</taxon>
        <taxon>Roseivivax</taxon>
    </lineage>
</organism>
<evidence type="ECO:0008006" key="3">
    <source>
        <dbReference type="Google" id="ProtNLM"/>
    </source>
</evidence>
<gene>
    <name evidence="1" type="ORF">ATO8_07966</name>
</gene>
<keyword evidence="2" id="KW-1185">Reference proteome</keyword>
<name>W4HLZ1_9RHOB</name>
<evidence type="ECO:0000313" key="2">
    <source>
        <dbReference type="Proteomes" id="UP000019063"/>
    </source>
</evidence>
<accession>W4HLZ1</accession>
<dbReference type="GO" id="GO:0008146">
    <property type="term" value="F:sulfotransferase activity"/>
    <property type="evidence" value="ECO:0007669"/>
    <property type="project" value="InterPro"/>
</dbReference>
<protein>
    <recommendedName>
        <fullName evidence="3">Sulfotransferase family protein</fullName>
    </recommendedName>
</protein>
<dbReference type="STRING" id="1379903.ATO8_07966"/>
<dbReference type="eggNOG" id="COG0457">
    <property type="taxonomic scope" value="Bacteria"/>
</dbReference>
<dbReference type="EMBL" id="AQQW01000004">
    <property type="protein sequence ID" value="ETW13131.1"/>
    <property type="molecule type" value="Genomic_DNA"/>
</dbReference>